<evidence type="ECO:0000259" key="9">
    <source>
        <dbReference type="PROSITE" id="PS50919"/>
    </source>
</evidence>
<feature type="domain" description="MIR" evidence="9">
    <location>
        <begin position="733"/>
        <end position="785"/>
    </location>
</feature>
<dbReference type="Pfam" id="PF00270">
    <property type="entry name" value="DEAD"/>
    <property type="match status" value="1"/>
</dbReference>
<keyword evidence="1" id="KW-0677">Repeat</keyword>
<dbReference type="Proteomes" id="UP000726737">
    <property type="component" value="Unassembled WGS sequence"/>
</dbReference>
<dbReference type="InterPro" id="IPR036300">
    <property type="entry name" value="MIR_dom_sf"/>
</dbReference>
<evidence type="ECO:0000259" key="10">
    <source>
        <dbReference type="PROSITE" id="PS51192"/>
    </source>
</evidence>
<dbReference type="PROSITE" id="PS50919">
    <property type="entry name" value="MIR"/>
    <property type="match status" value="3"/>
</dbReference>
<comment type="function">
    <text evidence="7">RNA helicase.</text>
</comment>
<dbReference type="CDD" id="cd18787">
    <property type="entry name" value="SF2_C_DEAD"/>
    <property type="match status" value="1"/>
</dbReference>
<dbReference type="OrthoDB" id="2388250at2759"/>
<name>A0A9P6TW29_9FUNG</name>
<dbReference type="SUPFAM" id="SSF82109">
    <property type="entry name" value="MIR domain"/>
    <property type="match status" value="1"/>
</dbReference>
<dbReference type="Pfam" id="PF02815">
    <property type="entry name" value="MIR"/>
    <property type="match status" value="1"/>
</dbReference>
<dbReference type="InterPro" id="IPR027417">
    <property type="entry name" value="P-loop_NTPase"/>
</dbReference>
<dbReference type="GO" id="GO:0005524">
    <property type="term" value="F:ATP binding"/>
    <property type="evidence" value="ECO:0007669"/>
    <property type="project" value="UniProtKB-UniRule"/>
</dbReference>
<comment type="domain">
    <text evidence="7">The Q motif is unique to and characteristic of the DEAD box family of RNA helicases and controls ATP binding and hydrolysis.</text>
</comment>
<keyword evidence="4 7" id="KW-0347">Helicase</keyword>
<organism evidence="12 13">
    <name type="scientific">Mortierella polycephala</name>
    <dbReference type="NCBI Taxonomy" id="41804"/>
    <lineage>
        <taxon>Eukaryota</taxon>
        <taxon>Fungi</taxon>
        <taxon>Fungi incertae sedis</taxon>
        <taxon>Mucoromycota</taxon>
        <taxon>Mortierellomycotina</taxon>
        <taxon>Mortierellomycetes</taxon>
        <taxon>Mortierellales</taxon>
        <taxon>Mortierellaceae</taxon>
        <taxon>Mortierella</taxon>
    </lineage>
</organism>
<dbReference type="InterPro" id="IPR000629">
    <property type="entry name" value="RNA-helicase_DEAD-box_CS"/>
</dbReference>
<dbReference type="GO" id="GO:0016787">
    <property type="term" value="F:hydrolase activity"/>
    <property type="evidence" value="ECO:0007669"/>
    <property type="project" value="UniProtKB-KW"/>
</dbReference>
<comment type="caution">
    <text evidence="12">The sequence shown here is derived from an EMBL/GenBank/DDBJ whole genome shotgun (WGS) entry which is preliminary data.</text>
</comment>
<keyword evidence="6 7" id="KW-0694">RNA-binding</keyword>
<dbReference type="PROSITE" id="PS51194">
    <property type="entry name" value="HELICASE_CTER"/>
    <property type="match status" value="1"/>
</dbReference>
<evidence type="ECO:0000256" key="3">
    <source>
        <dbReference type="ARBA" id="ARBA00022801"/>
    </source>
</evidence>
<evidence type="ECO:0000259" key="11">
    <source>
        <dbReference type="PROSITE" id="PS51194"/>
    </source>
</evidence>
<dbReference type="SMART" id="SM00487">
    <property type="entry name" value="DEXDc"/>
    <property type="match status" value="1"/>
</dbReference>
<evidence type="ECO:0000313" key="13">
    <source>
        <dbReference type="Proteomes" id="UP000726737"/>
    </source>
</evidence>
<evidence type="ECO:0000256" key="6">
    <source>
        <dbReference type="ARBA" id="ARBA00022884"/>
    </source>
</evidence>
<dbReference type="PROSITE" id="PS00039">
    <property type="entry name" value="DEAD_ATP_HELICASE"/>
    <property type="match status" value="1"/>
</dbReference>
<dbReference type="CDD" id="cd23279">
    <property type="entry name" value="beta-trefoil_MIR_SDF2-like"/>
    <property type="match status" value="1"/>
</dbReference>
<dbReference type="SMART" id="SM00472">
    <property type="entry name" value="MIR"/>
    <property type="match status" value="3"/>
</dbReference>
<keyword evidence="2 7" id="KW-0547">Nucleotide-binding</keyword>
<feature type="region of interest" description="Disordered" evidence="8">
    <location>
        <begin position="563"/>
        <end position="610"/>
    </location>
</feature>
<dbReference type="EC" id="3.6.4.13" evidence="7"/>
<dbReference type="Gene3D" id="2.80.10.50">
    <property type="match status" value="1"/>
</dbReference>
<gene>
    <name evidence="12" type="ORF">BG011_009639</name>
</gene>
<dbReference type="InterPro" id="IPR016093">
    <property type="entry name" value="MIR_motif"/>
</dbReference>
<dbReference type="InterPro" id="IPR011545">
    <property type="entry name" value="DEAD/DEAH_box_helicase_dom"/>
</dbReference>
<dbReference type="GO" id="GO:0003723">
    <property type="term" value="F:RNA binding"/>
    <property type="evidence" value="ECO:0007669"/>
    <property type="project" value="UniProtKB-UniRule"/>
</dbReference>
<dbReference type="GO" id="GO:0003724">
    <property type="term" value="F:RNA helicase activity"/>
    <property type="evidence" value="ECO:0007669"/>
    <property type="project" value="UniProtKB-EC"/>
</dbReference>
<accession>A0A9P6TW29</accession>
<dbReference type="SMART" id="SM00490">
    <property type="entry name" value="HELICc"/>
    <property type="match status" value="1"/>
</dbReference>
<comment type="catalytic activity">
    <reaction evidence="7">
        <text>ATP + H2O = ADP + phosphate + H(+)</text>
        <dbReference type="Rhea" id="RHEA:13065"/>
        <dbReference type="ChEBI" id="CHEBI:15377"/>
        <dbReference type="ChEBI" id="CHEBI:15378"/>
        <dbReference type="ChEBI" id="CHEBI:30616"/>
        <dbReference type="ChEBI" id="CHEBI:43474"/>
        <dbReference type="ChEBI" id="CHEBI:456216"/>
        <dbReference type="EC" id="3.6.4.13"/>
    </reaction>
</comment>
<dbReference type="Pfam" id="PF00271">
    <property type="entry name" value="Helicase_C"/>
    <property type="match status" value="1"/>
</dbReference>
<keyword evidence="13" id="KW-1185">Reference proteome</keyword>
<evidence type="ECO:0000256" key="5">
    <source>
        <dbReference type="ARBA" id="ARBA00022840"/>
    </source>
</evidence>
<feature type="domain" description="MIR" evidence="9">
    <location>
        <begin position="671"/>
        <end position="725"/>
    </location>
</feature>
<evidence type="ECO:0000256" key="1">
    <source>
        <dbReference type="ARBA" id="ARBA00022737"/>
    </source>
</evidence>
<keyword evidence="3 7" id="KW-0378">Hydrolase</keyword>
<dbReference type="PROSITE" id="PS51192">
    <property type="entry name" value="HELICASE_ATP_BIND_1"/>
    <property type="match status" value="1"/>
</dbReference>
<feature type="domain" description="MIR" evidence="9">
    <location>
        <begin position="787"/>
        <end position="845"/>
    </location>
</feature>
<dbReference type="EMBL" id="JAAAJA010000879">
    <property type="protein sequence ID" value="KAG0249038.1"/>
    <property type="molecule type" value="Genomic_DNA"/>
</dbReference>
<dbReference type="AlphaFoldDB" id="A0A9P6TW29"/>
<evidence type="ECO:0000256" key="4">
    <source>
        <dbReference type="ARBA" id="ARBA00022806"/>
    </source>
</evidence>
<feature type="region of interest" description="Disordered" evidence="8">
    <location>
        <begin position="383"/>
        <end position="414"/>
    </location>
</feature>
<protein>
    <recommendedName>
        <fullName evidence="7">ATP-dependent RNA helicase</fullName>
        <ecNumber evidence="7">3.6.4.13</ecNumber>
    </recommendedName>
</protein>
<proteinExistence type="inferred from homology"/>
<feature type="domain" description="Helicase ATP-binding" evidence="10">
    <location>
        <begin position="9"/>
        <end position="199"/>
    </location>
</feature>
<evidence type="ECO:0000256" key="2">
    <source>
        <dbReference type="ARBA" id="ARBA00022741"/>
    </source>
</evidence>
<keyword evidence="5 7" id="KW-0067">ATP-binding</keyword>
<dbReference type="Gene3D" id="3.40.50.300">
    <property type="entry name" value="P-loop containing nucleotide triphosphate hydrolases"/>
    <property type="match status" value="2"/>
</dbReference>
<evidence type="ECO:0000256" key="8">
    <source>
        <dbReference type="SAM" id="MobiDB-lite"/>
    </source>
</evidence>
<comment type="similarity">
    <text evidence="7">Belongs to the DEAD box helicase family.</text>
</comment>
<feature type="domain" description="Helicase C-terminal" evidence="11">
    <location>
        <begin position="276"/>
        <end position="461"/>
    </location>
</feature>
<reference evidence="12" key="1">
    <citation type="journal article" date="2020" name="Fungal Divers.">
        <title>Resolving the Mortierellaceae phylogeny through synthesis of multi-gene phylogenetics and phylogenomics.</title>
        <authorList>
            <person name="Vandepol N."/>
            <person name="Liber J."/>
            <person name="Desiro A."/>
            <person name="Na H."/>
            <person name="Kennedy M."/>
            <person name="Barry K."/>
            <person name="Grigoriev I.V."/>
            <person name="Miller A.N."/>
            <person name="O'Donnell K."/>
            <person name="Stajich J.E."/>
            <person name="Bonito G."/>
        </authorList>
    </citation>
    <scope>NUCLEOTIDE SEQUENCE</scope>
    <source>
        <strain evidence="12">KOD948</strain>
    </source>
</reference>
<dbReference type="InterPro" id="IPR001650">
    <property type="entry name" value="Helicase_C-like"/>
</dbReference>
<feature type="compositionally biased region" description="Basic and acidic residues" evidence="8">
    <location>
        <begin position="575"/>
        <end position="610"/>
    </location>
</feature>
<evidence type="ECO:0000256" key="7">
    <source>
        <dbReference type="RuleBase" id="RU365068"/>
    </source>
</evidence>
<evidence type="ECO:0000313" key="12">
    <source>
        <dbReference type="EMBL" id="KAG0249038.1"/>
    </source>
</evidence>
<sequence length="855" mass="96046">MSKVQASVLSVLPTKRDLLVKAKTGTGKTLAFLVAALESLMSLPPEANMKMRGKIGCIIIVPTRELACQIAEEAEKLMKPLGWGVQYLVGGESKERQLDRVAKEPAEFLVATPGRMVDLLNNAEFAAKIRESKVASVIFIAWRLVLDEADRILDLGFRSELDSILGAMPKDRQTFLFSATVDSKLDSLTEVALHQKTKDQQGPIMIDTVGSNQINLNLATRQRYCVAPYQSHVALVRRLINDHLLSDMDFERQESLKKLTAPTTLAKDQNRNNKMSTAAAIIRAPNAHNNKIMVFLPTTRGAQMYAKVFASLSMGKELSVFEIHSAKHQRERNMTRRNFKKIKTPAVLFTSDVSARGIDYPGVGLVIQMGAPLSLEHYIHRIGRTGRGDGNRRNRDNKSGPQKGGGVEKDKDDQGKGFLILGELDQGFIEHQLKPSPLFEVVKQDHQYDDWQSVMLGEDLDRGFKKALSKVDEKLAKSAYTSFLGYNLTVGPRIGSTDRIKILEAADKYIEAFGVVERPAVSTSFLERMGFMKERVPAVESGTAGDRQLDEYVLVDGTVPTINTRITKNPSAPPKEGDDHYNDTHDEYQHQDQAHERGESRVSRKKRQEEFEEKIGLKETEYIKINEADWEDYIEFKPGMPKLIEKLHNPKRLGHVGNRPSKKTSKIFSEYQKVTCGSSIKLTHEKSQYKLHSHQIPYGSGSGQQSVTAVPGKDDTNSLWTVMAQLGHTCDRGEPVPCESTIRLKHINTKKFLHSHHHHSPMSGGLEVSAYEGQDDGDNWEVECVDKKEMYWTRESPVYLRHLSTGMYLSSSTKHVYGNPIPGHQEVAAHHQQHRGDQTWSAQEGIYFAEREKEL</sequence>
<dbReference type="InterPro" id="IPR014001">
    <property type="entry name" value="Helicase_ATP-bd"/>
</dbReference>
<dbReference type="PANTHER" id="PTHR24031">
    <property type="entry name" value="RNA HELICASE"/>
    <property type="match status" value="1"/>
</dbReference>
<dbReference type="SUPFAM" id="SSF52540">
    <property type="entry name" value="P-loop containing nucleoside triphosphate hydrolases"/>
    <property type="match status" value="1"/>
</dbReference>
<feature type="compositionally biased region" description="Basic and acidic residues" evidence="8">
    <location>
        <begin position="386"/>
        <end position="398"/>
    </location>
</feature>